<dbReference type="PANTHER" id="PTHR11348:SF18">
    <property type="entry name" value="CCN FAMILY MEMBER 1"/>
    <property type="match status" value="1"/>
</dbReference>
<name>A0ABM3YB10_ERIEU</name>
<evidence type="ECO:0000313" key="13">
    <source>
        <dbReference type="Proteomes" id="UP001652624"/>
    </source>
</evidence>
<dbReference type="SUPFAM" id="SSF82895">
    <property type="entry name" value="TSP-1 type 1 repeat"/>
    <property type="match status" value="1"/>
</dbReference>
<dbReference type="Pfam" id="PF00219">
    <property type="entry name" value="IGFBP"/>
    <property type="match status" value="1"/>
</dbReference>
<keyword evidence="3" id="KW-0964">Secreted</keyword>
<keyword evidence="5" id="KW-1015">Disulfide bond</keyword>
<evidence type="ECO:0000256" key="7">
    <source>
        <dbReference type="ARBA" id="ARBA00039941"/>
    </source>
</evidence>
<feature type="chain" id="PRO_5046136029" description="CCN family member 1" evidence="10">
    <location>
        <begin position="26"/>
        <end position="362"/>
    </location>
</feature>
<dbReference type="PANTHER" id="PTHR11348">
    <property type="entry name" value="CONNECTIVE TISSUE GROWTH FACTOR-RELATED"/>
    <property type="match status" value="1"/>
</dbReference>
<gene>
    <name evidence="14" type="primary">CCN1</name>
</gene>
<comment type="subcellular location">
    <subcellularLocation>
        <location evidence="1">Secreted</location>
    </subcellularLocation>
</comment>
<dbReference type="Pfam" id="PF19035">
    <property type="entry name" value="TSP1_CCN"/>
    <property type="match status" value="1"/>
</dbReference>
<dbReference type="Gene3D" id="2.20.100.10">
    <property type="entry name" value="Thrombospondin type-1 (TSP1) repeat"/>
    <property type="match status" value="1"/>
</dbReference>
<dbReference type="InterPro" id="IPR036383">
    <property type="entry name" value="TSP1_rpt_sf"/>
</dbReference>
<dbReference type="PROSITE" id="PS51323">
    <property type="entry name" value="IGFBP_N_2"/>
    <property type="match status" value="1"/>
</dbReference>
<dbReference type="Proteomes" id="UP001652624">
    <property type="component" value="Chromosome 11"/>
</dbReference>
<reference evidence="14" key="1">
    <citation type="submission" date="2025-08" db="UniProtKB">
        <authorList>
            <consortium name="RefSeq"/>
        </authorList>
    </citation>
    <scope>IDENTIFICATION</scope>
</reference>
<evidence type="ECO:0000256" key="4">
    <source>
        <dbReference type="ARBA" id="ARBA00022729"/>
    </source>
</evidence>
<dbReference type="GeneID" id="103115004"/>
<evidence type="ECO:0000259" key="11">
    <source>
        <dbReference type="PROSITE" id="PS50184"/>
    </source>
</evidence>
<evidence type="ECO:0000256" key="9">
    <source>
        <dbReference type="ARBA" id="ARBA00042351"/>
    </source>
</evidence>
<dbReference type="PROSITE" id="PS50184">
    <property type="entry name" value="VWFC_2"/>
    <property type="match status" value="1"/>
</dbReference>
<evidence type="ECO:0000313" key="14">
    <source>
        <dbReference type="RefSeq" id="XP_060058257.1"/>
    </source>
</evidence>
<feature type="signal peptide" evidence="10">
    <location>
        <begin position="1"/>
        <end position="25"/>
    </location>
</feature>
<dbReference type="PROSITE" id="PS50092">
    <property type="entry name" value="TSP1"/>
    <property type="match status" value="1"/>
</dbReference>
<evidence type="ECO:0000256" key="8">
    <source>
        <dbReference type="ARBA" id="ARBA00042204"/>
    </source>
</evidence>
<dbReference type="Pfam" id="PF00093">
    <property type="entry name" value="VWC"/>
    <property type="match status" value="1"/>
</dbReference>
<feature type="domain" description="IGFBP N-terminal" evidence="12">
    <location>
        <begin position="23"/>
        <end position="95"/>
    </location>
</feature>
<dbReference type="PROSITE" id="PS01208">
    <property type="entry name" value="VWFC_1"/>
    <property type="match status" value="1"/>
</dbReference>
<evidence type="ECO:0000259" key="12">
    <source>
        <dbReference type="PROSITE" id="PS51323"/>
    </source>
</evidence>
<protein>
    <recommendedName>
        <fullName evidence="7">CCN family member 1</fullName>
    </recommendedName>
    <alternativeName>
        <fullName evidence="9">Cellular communication network factor 1</fullName>
    </alternativeName>
    <alternativeName>
        <fullName evidence="8">Protein CYR61</fullName>
    </alternativeName>
</protein>
<dbReference type="PROSITE" id="PS00222">
    <property type="entry name" value="IGFBP_N_1"/>
    <property type="match status" value="1"/>
</dbReference>
<feature type="domain" description="VWFC" evidence="11">
    <location>
        <begin position="99"/>
        <end position="165"/>
    </location>
</feature>
<evidence type="ECO:0000256" key="1">
    <source>
        <dbReference type="ARBA" id="ARBA00004613"/>
    </source>
</evidence>
<organism evidence="13 14">
    <name type="scientific">Erinaceus europaeus</name>
    <name type="common">Western European hedgehog</name>
    <dbReference type="NCBI Taxonomy" id="9365"/>
    <lineage>
        <taxon>Eukaryota</taxon>
        <taxon>Metazoa</taxon>
        <taxon>Chordata</taxon>
        <taxon>Craniata</taxon>
        <taxon>Vertebrata</taxon>
        <taxon>Euteleostomi</taxon>
        <taxon>Mammalia</taxon>
        <taxon>Eutheria</taxon>
        <taxon>Laurasiatheria</taxon>
        <taxon>Eulipotyphla</taxon>
        <taxon>Erinaceidae</taxon>
        <taxon>Erinaceinae</taxon>
        <taxon>Erinaceus</taxon>
    </lineage>
</organism>
<proteinExistence type="inferred from homology"/>
<dbReference type="InterPro" id="IPR001007">
    <property type="entry name" value="VWF_dom"/>
</dbReference>
<evidence type="ECO:0000256" key="10">
    <source>
        <dbReference type="SAM" id="SignalP"/>
    </source>
</evidence>
<dbReference type="InterPro" id="IPR000884">
    <property type="entry name" value="TSP1_rpt"/>
</dbReference>
<keyword evidence="13" id="KW-1185">Reference proteome</keyword>
<dbReference type="SUPFAM" id="SSF57184">
    <property type="entry name" value="Growth factor receptor domain"/>
    <property type="match status" value="1"/>
</dbReference>
<evidence type="ECO:0000256" key="5">
    <source>
        <dbReference type="ARBA" id="ARBA00023157"/>
    </source>
</evidence>
<dbReference type="SUPFAM" id="SSF57603">
    <property type="entry name" value="FnI-like domain"/>
    <property type="match status" value="1"/>
</dbReference>
<dbReference type="InterPro" id="IPR017891">
    <property type="entry name" value="Insulin_GF-bd_Cys-rich_CS"/>
</dbReference>
<dbReference type="SMART" id="SM00121">
    <property type="entry name" value="IB"/>
    <property type="match status" value="1"/>
</dbReference>
<dbReference type="SMART" id="SM00214">
    <property type="entry name" value="VWC"/>
    <property type="match status" value="1"/>
</dbReference>
<dbReference type="InterPro" id="IPR050941">
    <property type="entry name" value="CCN"/>
</dbReference>
<dbReference type="InterPro" id="IPR000867">
    <property type="entry name" value="IGFBP-like"/>
</dbReference>
<keyword evidence="4 10" id="KW-0732">Signal</keyword>
<evidence type="ECO:0000256" key="2">
    <source>
        <dbReference type="ARBA" id="ARBA00008125"/>
    </source>
</evidence>
<dbReference type="Gene3D" id="2.10.70.10">
    <property type="entry name" value="Complement Module, domain 1"/>
    <property type="match status" value="1"/>
</dbReference>
<comment type="similarity">
    <text evidence="2">Belongs to the CCN family.</text>
</comment>
<sequence length="362" mass="40215">MSSRTAVRTLAVVVTLLHLSRLALSTCPAACRCPLEAPQCAPGVGLVRDGCGCCKVCARQLNEDCSRAQPCDHTKGLECNFGASSAALRGICRAQSEGRPCEYNSRIYQNGESFQPNCKHQCTCIDGAVGCIPLCPQELSLPNLGCPNPRLVKVTGQCCEEWVCDEDGAREPVDGLLDKDLAFDASEVELTRNNELIAVGKGDSLKQLPVFGLEPRILYNPSFHDQKCIIQTTSWSQCSKTCGTGISTRVTNDNPECRLLKETRICEVRPCGQPVYSSLKVRQEMQQDQEVPRTSQVYLCWLFQCEEIQTQVLWFLCGWPMLHAPADQDCEDAIPLRRWGDIFQERHDDPVLQMQLQLPTCQ</sequence>
<dbReference type="InterPro" id="IPR043973">
    <property type="entry name" value="TSP1_CCN"/>
</dbReference>
<dbReference type="SMART" id="SM00209">
    <property type="entry name" value="TSP1"/>
    <property type="match status" value="1"/>
</dbReference>
<dbReference type="RefSeq" id="XP_060058257.1">
    <property type="nucleotide sequence ID" value="XM_060202274.1"/>
</dbReference>
<keyword evidence="6" id="KW-0340">Growth factor binding</keyword>
<evidence type="ECO:0000256" key="6">
    <source>
        <dbReference type="ARBA" id="ARBA00023183"/>
    </source>
</evidence>
<evidence type="ECO:0000256" key="3">
    <source>
        <dbReference type="ARBA" id="ARBA00022525"/>
    </source>
</evidence>
<accession>A0ABM3YB10</accession>
<dbReference type="InterPro" id="IPR009030">
    <property type="entry name" value="Growth_fac_rcpt_cys_sf"/>
</dbReference>